<protein>
    <submittedName>
        <fullName evidence="2">Uncharacterized protein</fullName>
    </submittedName>
</protein>
<keyword evidence="3" id="KW-1185">Reference proteome</keyword>
<dbReference type="AlphaFoldDB" id="A0A1V4SS14"/>
<dbReference type="RefSeq" id="WP_080062559.1">
    <property type="nucleotide sequence ID" value="NZ_MZGX01000001.1"/>
</dbReference>
<name>A0A1V4SS14_RUMHU</name>
<feature type="compositionally biased region" description="Basic residues" evidence="1">
    <location>
        <begin position="1"/>
        <end position="13"/>
    </location>
</feature>
<dbReference type="Proteomes" id="UP000191554">
    <property type="component" value="Unassembled WGS sequence"/>
</dbReference>
<proteinExistence type="predicted"/>
<evidence type="ECO:0000313" key="2">
    <source>
        <dbReference type="EMBL" id="OPX46235.1"/>
    </source>
</evidence>
<evidence type="ECO:0000313" key="3">
    <source>
        <dbReference type="Proteomes" id="UP000191554"/>
    </source>
</evidence>
<evidence type="ECO:0000256" key="1">
    <source>
        <dbReference type="SAM" id="MobiDB-lite"/>
    </source>
</evidence>
<organism evidence="2 3">
    <name type="scientific">Ruminiclostridium hungatei</name>
    <name type="common">Clostridium hungatei</name>
    <dbReference type="NCBI Taxonomy" id="48256"/>
    <lineage>
        <taxon>Bacteria</taxon>
        <taxon>Bacillati</taxon>
        <taxon>Bacillota</taxon>
        <taxon>Clostridia</taxon>
        <taxon>Eubacteriales</taxon>
        <taxon>Oscillospiraceae</taxon>
        <taxon>Ruminiclostridium</taxon>
    </lineage>
</organism>
<comment type="caution">
    <text evidence="2">The sequence shown here is derived from an EMBL/GenBank/DDBJ whole genome shotgun (WGS) entry which is preliminary data.</text>
</comment>
<reference evidence="2 3" key="1">
    <citation type="submission" date="2017-03" db="EMBL/GenBank/DDBJ databases">
        <title>Genome sequence of Clostridium hungatei DSM 14427.</title>
        <authorList>
            <person name="Poehlein A."/>
            <person name="Daniel R."/>
        </authorList>
    </citation>
    <scope>NUCLEOTIDE SEQUENCE [LARGE SCALE GENOMIC DNA]</scope>
    <source>
        <strain evidence="2 3">DSM 14427</strain>
    </source>
</reference>
<dbReference type="EMBL" id="MZGX01000001">
    <property type="protein sequence ID" value="OPX46235.1"/>
    <property type="molecule type" value="Genomic_DNA"/>
</dbReference>
<gene>
    <name evidence="2" type="ORF">CLHUN_00510</name>
</gene>
<sequence>MNHKNRKYVRPSRKSATASTSEINDAEFTLSTTAAVGILGGTFLAGLAAGKLIDACRKW</sequence>
<accession>A0A1V4SS14</accession>
<feature type="region of interest" description="Disordered" evidence="1">
    <location>
        <begin position="1"/>
        <end position="22"/>
    </location>
</feature>